<dbReference type="EMBL" id="QASA01000001">
    <property type="protein sequence ID" value="RDC64944.1"/>
    <property type="molecule type" value="Genomic_DNA"/>
</dbReference>
<feature type="signal peptide" evidence="1">
    <location>
        <begin position="1"/>
        <end position="19"/>
    </location>
</feature>
<dbReference type="InterPro" id="IPR013320">
    <property type="entry name" value="ConA-like_dom_sf"/>
</dbReference>
<sequence>MKKLFAVLFFLNFFSFAQAQEGTKTHPNTKQAGWRNLFQPDLTNAIKPDNVWTFENGVLTASEDNSIWSNKEYNDFILDLEFKTANGTNSGVVVHASDIKDWIPNSVEIQIADDYSEEWSKAPKTWQCGAIFGRLAPKKSNVKKPGEWNHYTVTCKGKKIYVILNGELVNEIDMNQWTDPKKNPDGSDIPAWLNKPLATLPLKGYVGLQGKHAGAPIYFRNVKIKEL</sequence>
<dbReference type="OrthoDB" id="9806233at2"/>
<comment type="caution">
    <text evidence="3">The sequence shown here is derived from an EMBL/GenBank/DDBJ whole genome shotgun (WGS) entry which is preliminary data.</text>
</comment>
<dbReference type="Pfam" id="PF06439">
    <property type="entry name" value="3keto-disac_hyd"/>
    <property type="match status" value="1"/>
</dbReference>
<evidence type="ECO:0000313" key="4">
    <source>
        <dbReference type="Proteomes" id="UP000253919"/>
    </source>
</evidence>
<dbReference type="Gene3D" id="2.60.120.560">
    <property type="entry name" value="Exo-inulinase, domain 1"/>
    <property type="match status" value="1"/>
</dbReference>
<dbReference type="SUPFAM" id="SSF49899">
    <property type="entry name" value="Concanavalin A-like lectins/glucanases"/>
    <property type="match status" value="1"/>
</dbReference>
<keyword evidence="1" id="KW-0732">Signal</keyword>
<reference evidence="3 4" key="1">
    <citation type="submission" date="2018-04" db="EMBL/GenBank/DDBJ databases">
        <title>Adhaeribacter sp. HMF7616 genome sequencing and assembly.</title>
        <authorList>
            <person name="Kang H."/>
            <person name="Kang J."/>
            <person name="Cha I."/>
            <person name="Kim H."/>
            <person name="Joh K."/>
        </authorList>
    </citation>
    <scope>NUCLEOTIDE SEQUENCE [LARGE SCALE GENOMIC DNA]</scope>
    <source>
        <strain evidence="3 4">HMF7616</strain>
    </source>
</reference>
<organism evidence="3 4">
    <name type="scientific">Adhaeribacter pallidiroseus</name>
    <dbReference type="NCBI Taxonomy" id="2072847"/>
    <lineage>
        <taxon>Bacteria</taxon>
        <taxon>Pseudomonadati</taxon>
        <taxon>Bacteroidota</taxon>
        <taxon>Cytophagia</taxon>
        <taxon>Cytophagales</taxon>
        <taxon>Hymenobacteraceae</taxon>
        <taxon>Adhaeribacter</taxon>
    </lineage>
</organism>
<name>A0A369QJP0_9BACT</name>
<protein>
    <recommendedName>
        <fullName evidence="2">3-keto-alpha-glucoside-1,2-lyase/3-keto-2-hydroxy-glucal hydratase domain-containing protein</fullName>
    </recommendedName>
</protein>
<dbReference type="Proteomes" id="UP000253919">
    <property type="component" value="Unassembled WGS sequence"/>
</dbReference>
<feature type="chain" id="PRO_5016753544" description="3-keto-alpha-glucoside-1,2-lyase/3-keto-2-hydroxy-glucal hydratase domain-containing protein" evidence="1">
    <location>
        <begin position="20"/>
        <end position="227"/>
    </location>
</feature>
<evidence type="ECO:0000313" key="3">
    <source>
        <dbReference type="EMBL" id="RDC64944.1"/>
    </source>
</evidence>
<feature type="domain" description="3-keto-alpha-glucoside-1,2-lyase/3-keto-2-hydroxy-glucal hydratase" evidence="2">
    <location>
        <begin position="34"/>
        <end position="225"/>
    </location>
</feature>
<accession>A0A369QJP0</accession>
<dbReference type="InterPro" id="IPR010496">
    <property type="entry name" value="AL/BT2_dom"/>
</dbReference>
<evidence type="ECO:0000256" key="1">
    <source>
        <dbReference type="SAM" id="SignalP"/>
    </source>
</evidence>
<dbReference type="GO" id="GO:0005975">
    <property type="term" value="P:carbohydrate metabolic process"/>
    <property type="evidence" value="ECO:0007669"/>
    <property type="project" value="UniProtKB-ARBA"/>
</dbReference>
<dbReference type="GO" id="GO:0004553">
    <property type="term" value="F:hydrolase activity, hydrolyzing O-glycosyl compounds"/>
    <property type="evidence" value="ECO:0007669"/>
    <property type="project" value="UniProtKB-ARBA"/>
</dbReference>
<proteinExistence type="predicted"/>
<dbReference type="AlphaFoldDB" id="A0A369QJP0"/>
<gene>
    <name evidence="3" type="ORF">AHMF7616_03566</name>
</gene>
<dbReference type="RefSeq" id="WP_115374025.1">
    <property type="nucleotide sequence ID" value="NZ_QASA01000001.1"/>
</dbReference>
<keyword evidence="4" id="KW-1185">Reference proteome</keyword>
<evidence type="ECO:0000259" key="2">
    <source>
        <dbReference type="Pfam" id="PF06439"/>
    </source>
</evidence>